<dbReference type="Pfam" id="PF08327">
    <property type="entry name" value="AHSA1"/>
    <property type="match status" value="1"/>
</dbReference>
<gene>
    <name evidence="3" type="ORF">ACFOZ4_15470</name>
</gene>
<dbReference type="Proteomes" id="UP001595816">
    <property type="component" value="Unassembled WGS sequence"/>
</dbReference>
<feature type="domain" description="Activator of Hsp90 ATPase homologue 1/2-like C-terminal" evidence="2">
    <location>
        <begin position="15"/>
        <end position="136"/>
    </location>
</feature>
<protein>
    <submittedName>
        <fullName evidence="3">SRPBCC domain-containing protein</fullName>
    </submittedName>
</protein>
<comment type="caution">
    <text evidence="3">The sequence shown here is derived from an EMBL/GenBank/DDBJ whole genome shotgun (WGS) entry which is preliminary data.</text>
</comment>
<comment type="similarity">
    <text evidence="1">Belongs to the AHA1 family.</text>
</comment>
<dbReference type="RefSeq" id="WP_253749807.1">
    <property type="nucleotide sequence ID" value="NZ_JAMZDZ010000001.1"/>
</dbReference>
<dbReference type="Gene3D" id="3.30.530.20">
    <property type="match status" value="1"/>
</dbReference>
<name>A0ABV8LP42_9ACTN</name>
<accession>A0ABV8LP42</accession>
<dbReference type="SUPFAM" id="SSF55961">
    <property type="entry name" value="Bet v1-like"/>
    <property type="match status" value="1"/>
</dbReference>
<organism evidence="3 4">
    <name type="scientific">Hamadaea flava</name>
    <dbReference type="NCBI Taxonomy" id="1742688"/>
    <lineage>
        <taxon>Bacteria</taxon>
        <taxon>Bacillati</taxon>
        <taxon>Actinomycetota</taxon>
        <taxon>Actinomycetes</taxon>
        <taxon>Micromonosporales</taxon>
        <taxon>Micromonosporaceae</taxon>
        <taxon>Hamadaea</taxon>
    </lineage>
</organism>
<keyword evidence="4" id="KW-1185">Reference proteome</keyword>
<evidence type="ECO:0000313" key="3">
    <source>
        <dbReference type="EMBL" id="MFC4132009.1"/>
    </source>
</evidence>
<reference evidence="4" key="1">
    <citation type="journal article" date="2019" name="Int. J. Syst. Evol. Microbiol.">
        <title>The Global Catalogue of Microorganisms (GCM) 10K type strain sequencing project: providing services to taxonomists for standard genome sequencing and annotation.</title>
        <authorList>
            <consortium name="The Broad Institute Genomics Platform"/>
            <consortium name="The Broad Institute Genome Sequencing Center for Infectious Disease"/>
            <person name="Wu L."/>
            <person name="Ma J."/>
        </authorList>
    </citation>
    <scope>NUCLEOTIDE SEQUENCE [LARGE SCALE GENOMIC DNA]</scope>
    <source>
        <strain evidence="4">CGMCC 4.7289</strain>
    </source>
</reference>
<evidence type="ECO:0000259" key="2">
    <source>
        <dbReference type="Pfam" id="PF08327"/>
    </source>
</evidence>
<dbReference type="InterPro" id="IPR023393">
    <property type="entry name" value="START-like_dom_sf"/>
</dbReference>
<evidence type="ECO:0000256" key="1">
    <source>
        <dbReference type="ARBA" id="ARBA00006817"/>
    </source>
</evidence>
<sequence length="145" mass="15983">MTTKFIAISSVSIPADPTAVWDALTDPRTVGEAFFGADVTTDWEPGSPIRFDGTWQGREFHDHGEILDAEPGQYLRFTHFSPLSGLPDEPDNYHVVTFDLVPVGDQTAVTITQTNAGSEEEVRHSEHMWGEALLALRDSAARQGR</sequence>
<dbReference type="EMBL" id="JBHSAY010000008">
    <property type="protein sequence ID" value="MFC4132009.1"/>
    <property type="molecule type" value="Genomic_DNA"/>
</dbReference>
<dbReference type="InterPro" id="IPR013538">
    <property type="entry name" value="ASHA1/2-like_C"/>
</dbReference>
<proteinExistence type="inferred from homology"/>
<evidence type="ECO:0000313" key="4">
    <source>
        <dbReference type="Proteomes" id="UP001595816"/>
    </source>
</evidence>